<evidence type="ECO:0000256" key="1">
    <source>
        <dbReference type="SAM" id="Phobius"/>
    </source>
</evidence>
<dbReference type="AlphaFoldDB" id="A0A4Q7EDN9"/>
<dbReference type="EMBL" id="QVFV01000001">
    <property type="protein sequence ID" value="RZM81894.1"/>
    <property type="molecule type" value="Genomic_DNA"/>
</dbReference>
<name>A0A4Q7EDN9_9CYAN</name>
<sequence>MSNNHNGQPDPNSSDKYGLLQLILAFLFGASLIVALLGIAFRTPNPTAFQFFVFRVVLALAAAGVAAIIPGLINVNISGIVKAGGAIAVFVLIYLLNPASLVIDDPRSPQINQLDKLHKELALLSNDWERLDEMEENANPCQQIRRQASNIGERFHLIQDSSIEKDLGAQIAKYHYSQYAYLIASDVECDEISALKYARIAIEDGETAFQLIDFVKQDTSEEAMAWINWMYDEKNFIPDRINFNTALAFALLHRYGGMSTPDALNMIESKLTEINTNYYEGAGISLNNNRILKPLLTASALDSDSYAAYPCALTCPLQQSPLSGSS</sequence>
<feature type="transmembrane region" description="Helical" evidence="1">
    <location>
        <begin position="79"/>
        <end position="97"/>
    </location>
</feature>
<protein>
    <submittedName>
        <fullName evidence="2">Uncharacterized protein</fullName>
    </submittedName>
</protein>
<keyword evidence="1" id="KW-1133">Transmembrane helix</keyword>
<evidence type="ECO:0000313" key="3">
    <source>
        <dbReference type="Proteomes" id="UP000292459"/>
    </source>
</evidence>
<feature type="transmembrane region" description="Helical" evidence="1">
    <location>
        <begin position="20"/>
        <end position="40"/>
    </location>
</feature>
<gene>
    <name evidence="2" type="ORF">DYY88_01065</name>
</gene>
<proteinExistence type="predicted"/>
<evidence type="ECO:0000313" key="2">
    <source>
        <dbReference type="EMBL" id="RZM81894.1"/>
    </source>
</evidence>
<keyword evidence="1" id="KW-0472">Membrane</keyword>
<keyword evidence="3" id="KW-1185">Reference proteome</keyword>
<accession>A0A4Q7EDN9</accession>
<reference evidence="2 3" key="1">
    <citation type="submission" date="2018-11" db="EMBL/GenBank/DDBJ databases">
        <title>Whole genome sequencing of an environmental sample.</title>
        <authorList>
            <person name="Sarangi A.N."/>
            <person name="Singh D."/>
            <person name="Tripathy S."/>
        </authorList>
    </citation>
    <scope>NUCLEOTIDE SEQUENCE [LARGE SCALE GENOMIC DNA]</scope>
    <source>
        <strain evidence="2 3">Lakshadweep</strain>
    </source>
</reference>
<dbReference type="RefSeq" id="WP_052288137.1">
    <property type="nucleotide sequence ID" value="NZ_QVFV01000001.1"/>
</dbReference>
<organism evidence="2 3">
    <name type="scientific">Leptolyngbya iicbica LK</name>
    <dbReference type="NCBI Taxonomy" id="2294035"/>
    <lineage>
        <taxon>Bacteria</taxon>
        <taxon>Bacillati</taxon>
        <taxon>Cyanobacteriota</taxon>
        <taxon>Cyanophyceae</taxon>
        <taxon>Leptolyngbyales</taxon>
        <taxon>Leptolyngbyaceae</taxon>
        <taxon>Leptolyngbya group</taxon>
        <taxon>Leptolyngbya</taxon>
        <taxon>Leptolyngbya iicbica</taxon>
    </lineage>
</organism>
<keyword evidence="1" id="KW-0812">Transmembrane</keyword>
<feature type="transmembrane region" description="Helical" evidence="1">
    <location>
        <begin position="52"/>
        <end position="73"/>
    </location>
</feature>
<dbReference type="Proteomes" id="UP000292459">
    <property type="component" value="Unassembled WGS sequence"/>
</dbReference>
<comment type="caution">
    <text evidence="2">The sequence shown here is derived from an EMBL/GenBank/DDBJ whole genome shotgun (WGS) entry which is preliminary data.</text>
</comment>